<keyword evidence="9" id="KW-1185">Reference proteome</keyword>
<comment type="caution">
    <text evidence="8">The sequence shown here is derived from an EMBL/GenBank/DDBJ whole genome shotgun (WGS) entry which is preliminary data.</text>
</comment>
<keyword evidence="2 6" id="KW-0227">DNA damage</keyword>
<feature type="domain" description="Helix-hairpin-helix DNA-binding motif class 1" evidence="7">
    <location>
        <begin position="108"/>
        <end position="127"/>
    </location>
</feature>
<protein>
    <recommendedName>
        <fullName evidence="6">Holliday junction branch migration complex subunit RuvA</fullName>
    </recommendedName>
</protein>
<dbReference type="InterPro" id="IPR012340">
    <property type="entry name" value="NA-bd_OB-fold"/>
</dbReference>
<dbReference type="CDD" id="cd14332">
    <property type="entry name" value="UBA_RuvA_C"/>
    <property type="match status" value="1"/>
</dbReference>
<feature type="region of interest" description="Domain III" evidence="6">
    <location>
        <begin position="152"/>
        <end position="204"/>
    </location>
</feature>
<keyword evidence="1 6" id="KW-0963">Cytoplasm</keyword>
<comment type="subcellular location">
    <subcellularLocation>
        <location evidence="6">Cytoplasm</location>
    </subcellularLocation>
</comment>
<comment type="function">
    <text evidence="6">The RuvA-RuvB-RuvC complex processes Holliday junction (HJ) DNA during genetic recombination and DNA repair, while the RuvA-RuvB complex plays an important role in the rescue of blocked DNA replication forks via replication fork reversal (RFR). RuvA specifically binds to HJ cruciform DNA, conferring on it an open structure. The RuvB hexamer acts as an ATP-dependent pump, pulling dsDNA into and through the RuvAB complex. HJ branch migration allows RuvC to scan DNA until it finds its consensus sequence, where it cleaves and resolves the cruciform DNA.</text>
</comment>
<evidence type="ECO:0000256" key="3">
    <source>
        <dbReference type="ARBA" id="ARBA00023125"/>
    </source>
</evidence>
<feature type="domain" description="Helix-hairpin-helix DNA-binding motif class 1" evidence="7">
    <location>
        <begin position="73"/>
        <end position="92"/>
    </location>
</feature>
<dbReference type="SUPFAM" id="SSF50249">
    <property type="entry name" value="Nucleic acid-binding proteins"/>
    <property type="match status" value="1"/>
</dbReference>
<keyword evidence="4 6" id="KW-0233">DNA recombination</keyword>
<dbReference type="GO" id="GO:0005524">
    <property type="term" value="F:ATP binding"/>
    <property type="evidence" value="ECO:0007669"/>
    <property type="project" value="InterPro"/>
</dbReference>
<gene>
    <name evidence="6" type="primary">ruvA</name>
    <name evidence="8" type="ORF">PEB0149_016340</name>
</gene>
<keyword evidence="8" id="KW-0378">Hydrolase</keyword>
<evidence type="ECO:0000256" key="1">
    <source>
        <dbReference type="ARBA" id="ARBA00022490"/>
    </source>
</evidence>
<name>A0A1R0FB03_9HYPH</name>
<dbReference type="GO" id="GO:0048476">
    <property type="term" value="C:Holliday junction resolvase complex"/>
    <property type="evidence" value="ECO:0007669"/>
    <property type="project" value="UniProtKB-UniRule"/>
</dbReference>
<dbReference type="Gene3D" id="2.40.50.140">
    <property type="entry name" value="Nucleic acid-binding proteins"/>
    <property type="match status" value="1"/>
</dbReference>
<proteinExistence type="inferred from homology"/>
<dbReference type="GO" id="GO:0009378">
    <property type="term" value="F:four-way junction helicase activity"/>
    <property type="evidence" value="ECO:0007669"/>
    <property type="project" value="InterPro"/>
</dbReference>
<dbReference type="InterPro" id="IPR036267">
    <property type="entry name" value="RuvA_C_sf"/>
</dbReference>
<keyword evidence="8" id="KW-0547">Nucleotide-binding</keyword>
<dbReference type="InterPro" id="IPR013849">
    <property type="entry name" value="DNA_helicase_Holl-junc_RuvA_I"/>
</dbReference>
<dbReference type="GO" id="GO:0006281">
    <property type="term" value="P:DNA repair"/>
    <property type="evidence" value="ECO:0007669"/>
    <property type="project" value="UniProtKB-UniRule"/>
</dbReference>
<dbReference type="InterPro" id="IPR011114">
    <property type="entry name" value="RuvA_C"/>
</dbReference>
<dbReference type="Pfam" id="PF07499">
    <property type="entry name" value="RuvA_C"/>
    <property type="match status" value="1"/>
</dbReference>
<dbReference type="RefSeq" id="WP_075869323.1">
    <property type="nucleotide sequence ID" value="NZ_CALYQA010000002.1"/>
</dbReference>
<reference evidence="8 9" key="1">
    <citation type="submission" date="2016-12" db="EMBL/GenBank/DDBJ databases">
        <title>Comparative genomics of Bartonella apis.</title>
        <authorList>
            <person name="Engel P."/>
        </authorList>
    </citation>
    <scope>NUCLEOTIDE SEQUENCE [LARGE SCALE GENOMIC DNA]</scope>
    <source>
        <strain evidence="8 9">PEB0149</strain>
    </source>
</reference>
<dbReference type="InterPro" id="IPR010994">
    <property type="entry name" value="RuvA_2-like"/>
</dbReference>
<dbReference type="GO" id="GO:0009379">
    <property type="term" value="C:Holliday junction helicase complex"/>
    <property type="evidence" value="ECO:0007669"/>
    <property type="project" value="InterPro"/>
</dbReference>
<dbReference type="Pfam" id="PF01330">
    <property type="entry name" value="RuvA_N"/>
    <property type="match status" value="1"/>
</dbReference>
<dbReference type="GO" id="GO:0006310">
    <property type="term" value="P:DNA recombination"/>
    <property type="evidence" value="ECO:0007669"/>
    <property type="project" value="UniProtKB-UniRule"/>
</dbReference>
<feature type="region of interest" description="Domain I" evidence="6">
    <location>
        <begin position="1"/>
        <end position="64"/>
    </location>
</feature>
<comment type="caution">
    <text evidence="6">Lacks conserved residue(s) required for the propagation of feature annotation.</text>
</comment>
<dbReference type="HAMAP" id="MF_00031">
    <property type="entry name" value="DNA_HJ_migration_RuvA"/>
    <property type="match status" value="1"/>
</dbReference>
<dbReference type="GO" id="GO:0005737">
    <property type="term" value="C:cytoplasm"/>
    <property type="evidence" value="ECO:0007669"/>
    <property type="project" value="UniProtKB-SubCell"/>
</dbReference>
<dbReference type="NCBIfam" id="TIGR00084">
    <property type="entry name" value="ruvA"/>
    <property type="match status" value="1"/>
</dbReference>
<evidence type="ECO:0000259" key="7">
    <source>
        <dbReference type="SMART" id="SM00278"/>
    </source>
</evidence>
<dbReference type="SUPFAM" id="SSF46929">
    <property type="entry name" value="DNA helicase RuvA subunit, C-terminal domain"/>
    <property type="match status" value="1"/>
</dbReference>
<evidence type="ECO:0000256" key="6">
    <source>
        <dbReference type="HAMAP-Rule" id="MF_00031"/>
    </source>
</evidence>
<dbReference type="OrthoDB" id="5293449at2"/>
<evidence type="ECO:0000313" key="9">
    <source>
        <dbReference type="Proteomes" id="UP000187344"/>
    </source>
</evidence>
<feature type="region of interest" description="Domain II" evidence="6">
    <location>
        <begin position="65"/>
        <end position="142"/>
    </location>
</feature>
<comment type="domain">
    <text evidence="6">Has three domains with a flexible linker between the domains II and III and assumes an 'L' shape. Domain III is highly mobile and contacts RuvB.</text>
</comment>
<dbReference type="SMART" id="SM00278">
    <property type="entry name" value="HhH1"/>
    <property type="match status" value="2"/>
</dbReference>
<dbReference type="EMBL" id="LXYT01000001">
    <property type="protein sequence ID" value="OLY44167.1"/>
    <property type="molecule type" value="Genomic_DNA"/>
</dbReference>
<dbReference type="GO" id="GO:0000400">
    <property type="term" value="F:four-way junction DNA binding"/>
    <property type="evidence" value="ECO:0007669"/>
    <property type="project" value="UniProtKB-UniRule"/>
</dbReference>
<evidence type="ECO:0000256" key="5">
    <source>
        <dbReference type="ARBA" id="ARBA00023204"/>
    </source>
</evidence>
<keyword evidence="8" id="KW-0347">Helicase</keyword>
<organism evidence="8 9">
    <name type="scientific">Bartonella apis</name>
    <dbReference type="NCBI Taxonomy" id="1686310"/>
    <lineage>
        <taxon>Bacteria</taxon>
        <taxon>Pseudomonadati</taxon>
        <taxon>Pseudomonadota</taxon>
        <taxon>Alphaproteobacteria</taxon>
        <taxon>Hyphomicrobiales</taxon>
        <taxon>Bartonellaceae</taxon>
        <taxon>Bartonella</taxon>
    </lineage>
</organism>
<dbReference type="Gene3D" id="1.10.150.20">
    <property type="entry name" value="5' to 3' exonuclease, C-terminal subdomain"/>
    <property type="match status" value="1"/>
</dbReference>
<dbReference type="Proteomes" id="UP000187344">
    <property type="component" value="Unassembled WGS sequence"/>
</dbReference>
<dbReference type="InterPro" id="IPR000085">
    <property type="entry name" value="RuvA"/>
</dbReference>
<comment type="similarity">
    <text evidence="6">Belongs to the RuvA family.</text>
</comment>
<keyword evidence="5 6" id="KW-0234">DNA repair</keyword>
<accession>A0A1R0FB03</accession>
<dbReference type="Gene3D" id="1.10.8.10">
    <property type="entry name" value="DNA helicase RuvA subunit, C-terminal domain"/>
    <property type="match status" value="1"/>
</dbReference>
<keyword evidence="3 6" id="KW-0238">DNA-binding</keyword>
<evidence type="ECO:0000313" key="8">
    <source>
        <dbReference type="EMBL" id="OLY44167.1"/>
    </source>
</evidence>
<dbReference type="AlphaFoldDB" id="A0A1R0FB03"/>
<dbReference type="Pfam" id="PF14520">
    <property type="entry name" value="HHH_5"/>
    <property type="match status" value="1"/>
</dbReference>
<keyword evidence="8" id="KW-0067">ATP-binding</keyword>
<sequence>MIGKLKGIVDEINTDHLIVDVNGVGYIVFASPRVLGNLPKIGEPVTLFIETQVREDAIKLFGFTTKAEKQWFALLQTVQGVGAKVALALVGTLSPAEIGNAIALKDIAMICRAPGIGKKVAERIVSELKNKVPEFSGNDKNIALKQEIGEGSASQAISDAVSALENLGYSRDQAANAIASALREAGNDADSAKLIRLGLKELSR</sequence>
<dbReference type="SUPFAM" id="SSF47781">
    <property type="entry name" value="RuvA domain 2-like"/>
    <property type="match status" value="1"/>
</dbReference>
<dbReference type="GO" id="GO:0016787">
    <property type="term" value="F:hydrolase activity"/>
    <property type="evidence" value="ECO:0007669"/>
    <property type="project" value="UniProtKB-KW"/>
</dbReference>
<dbReference type="InterPro" id="IPR003583">
    <property type="entry name" value="Hlx-hairpin-Hlx_DNA-bd_motif"/>
</dbReference>
<evidence type="ECO:0000256" key="4">
    <source>
        <dbReference type="ARBA" id="ARBA00023172"/>
    </source>
</evidence>
<comment type="subunit">
    <text evidence="6">Homotetramer. Forms an RuvA(8)-RuvB(12)-Holliday junction (HJ) complex. HJ DNA is sandwiched between 2 RuvA tetramers; dsDNA enters through RuvA and exits via RuvB. An RuvB hexamer assembles on each DNA strand where it exits the tetramer. Each RuvB hexamer is contacted by two RuvA subunits (via domain III) on 2 adjacent RuvB subunits; this complex drives branch migration. In the full resolvosome a probable DNA-RuvA(4)-RuvB(12)-RuvC(2) complex forms which resolves the HJ.</text>
</comment>
<evidence type="ECO:0000256" key="2">
    <source>
        <dbReference type="ARBA" id="ARBA00022763"/>
    </source>
</evidence>